<organism evidence="1 2">
    <name type="scientific">Streptomyces graminearus</name>
    <dbReference type="NCBI Taxonomy" id="284030"/>
    <lineage>
        <taxon>Bacteria</taxon>
        <taxon>Bacillati</taxon>
        <taxon>Actinomycetota</taxon>
        <taxon>Actinomycetes</taxon>
        <taxon>Kitasatosporales</taxon>
        <taxon>Streptomycetaceae</taxon>
        <taxon>Streptomyces</taxon>
    </lineage>
</organism>
<evidence type="ECO:0000313" key="1">
    <source>
        <dbReference type="EMBL" id="GAA2476018.1"/>
    </source>
</evidence>
<comment type="caution">
    <text evidence="1">The sequence shown here is derived from an EMBL/GenBank/DDBJ whole genome shotgun (WGS) entry which is preliminary data.</text>
</comment>
<name>A0ABP5Y9A6_9ACTN</name>
<accession>A0ABP5Y9A6</accession>
<dbReference type="RefSeq" id="WP_346079514.1">
    <property type="nucleotide sequence ID" value="NZ_BAAATL010000007.1"/>
</dbReference>
<gene>
    <name evidence="1" type="ORF">GCM10010422_19450</name>
</gene>
<keyword evidence="2" id="KW-1185">Reference proteome</keyword>
<dbReference type="Proteomes" id="UP001501721">
    <property type="component" value="Unassembled WGS sequence"/>
</dbReference>
<dbReference type="EMBL" id="BAAATL010000007">
    <property type="protein sequence ID" value="GAA2476018.1"/>
    <property type="molecule type" value="Genomic_DNA"/>
</dbReference>
<evidence type="ECO:0000313" key="2">
    <source>
        <dbReference type="Proteomes" id="UP001501721"/>
    </source>
</evidence>
<proteinExistence type="predicted"/>
<protein>
    <submittedName>
        <fullName evidence="1">Uncharacterized protein</fullName>
    </submittedName>
</protein>
<sequence length="696" mass="76518">MTINSIVLAGNSADDPSDDLEAEPVEAPLQVVPVATTTTVVGTPTLRVVDPRSAAKAATELGALKGVDLDPDTLRRLLMCCVEPDGFRVTRHRTGTGWLSIIETRQFVTLFTLTPSNDRLGDQLIYAADPSFDAKTVKMDGRRIGHIAVPMPESDGMYAKLVYTATKDTLLEATDRNCQAVRKDNPQHDIGPDIIHRSLTTVFTTLRYTGGTNELEQVSVDGNSRLASAYAQIKIDPRWLPQRLRKQYEDDECPMLLPSMLMDCDLNERRDLTRKIIKANEDRLALPVGKSLKDLKERNRAVCALNALTAPVQVIVGYEDDDPETHGVTRFASAVRSLLVRMNVGVKTFDTGAQNAVMAEEIVLAAQQSGHFDEDQVELLIGREDVSEVMEAYGLDPDLRDLRAMMVISLCSVNSAKLNKPMREKFGKRKVMLSHRSAVASELVLRSYGAVMSSNDLERSRTALNSGCIWQSLVDHPWRPAMINDDDSVDLVLKLALKELAPVGDKEVVTGEPGRYARLLGVLGMVALVIGGGLTSPKGSSEKEVNDLIDRSSVASIVDKLTNFPWGLRMLAENIKRNRAGTSLLGIRVPDGTTDIETFDDATASVTARDARLRHAVRIAVQGSAEKTAASAEENAFNELCRKIVHADEAFQNYRAIRSQNPSPELMPFHQTDGPIKKLEVMAKALNRMTAEDHEQ</sequence>
<reference evidence="2" key="1">
    <citation type="journal article" date="2019" name="Int. J. Syst. Evol. Microbiol.">
        <title>The Global Catalogue of Microorganisms (GCM) 10K type strain sequencing project: providing services to taxonomists for standard genome sequencing and annotation.</title>
        <authorList>
            <consortium name="The Broad Institute Genomics Platform"/>
            <consortium name="The Broad Institute Genome Sequencing Center for Infectious Disease"/>
            <person name="Wu L."/>
            <person name="Ma J."/>
        </authorList>
    </citation>
    <scope>NUCLEOTIDE SEQUENCE [LARGE SCALE GENOMIC DNA]</scope>
    <source>
        <strain evidence="2">JCM 6923</strain>
    </source>
</reference>